<name>A0ACB7SDX2_HYAAI</name>
<keyword evidence="2" id="KW-1185">Reference proteome</keyword>
<reference evidence="1" key="1">
    <citation type="submission" date="2020-05" db="EMBL/GenBank/DDBJ databases">
        <title>Large-scale comparative analyses of tick genomes elucidate their genetic diversity and vector capacities.</title>
        <authorList>
            <person name="Jia N."/>
            <person name="Wang J."/>
            <person name="Shi W."/>
            <person name="Du L."/>
            <person name="Sun Y."/>
            <person name="Zhan W."/>
            <person name="Jiang J."/>
            <person name="Wang Q."/>
            <person name="Zhang B."/>
            <person name="Ji P."/>
            <person name="Sakyi L.B."/>
            <person name="Cui X."/>
            <person name="Yuan T."/>
            <person name="Jiang B."/>
            <person name="Yang W."/>
            <person name="Lam T.T.-Y."/>
            <person name="Chang Q."/>
            <person name="Ding S."/>
            <person name="Wang X."/>
            <person name="Zhu J."/>
            <person name="Ruan X."/>
            <person name="Zhao L."/>
            <person name="Wei J."/>
            <person name="Que T."/>
            <person name="Du C."/>
            <person name="Cheng J."/>
            <person name="Dai P."/>
            <person name="Han X."/>
            <person name="Huang E."/>
            <person name="Gao Y."/>
            <person name="Liu J."/>
            <person name="Shao H."/>
            <person name="Ye R."/>
            <person name="Li L."/>
            <person name="Wei W."/>
            <person name="Wang X."/>
            <person name="Wang C."/>
            <person name="Yang T."/>
            <person name="Huo Q."/>
            <person name="Li W."/>
            <person name="Guo W."/>
            <person name="Chen H."/>
            <person name="Zhou L."/>
            <person name="Ni X."/>
            <person name="Tian J."/>
            <person name="Zhou Y."/>
            <person name="Sheng Y."/>
            <person name="Liu T."/>
            <person name="Pan Y."/>
            <person name="Xia L."/>
            <person name="Li J."/>
            <person name="Zhao F."/>
            <person name="Cao W."/>
        </authorList>
    </citation>
    <scope>NUCLEOTIDE SEQUENCE</scope>
    <source>
        <strain evidence="1">Hyas-2018</strain>
    </source>
</reference>
<dbReference type="Proteomes" id="UP000821845">
    <property type="component" value="Chromosome 4"/>
</dbReference>
<sequence length="461" mass="50753">MAGGLYGEELRRSGCAIDLEGTRRCLDSLVNGGTSGGAAVPSLLGGKPRSFGASMQDPSYPRAGDECTPESNRPIRTGMPSHILQPKRALRIYNATPITQDLVFDTAVLAVAEGDADILTVVSKEDEQVTEVFDVPRPVQYSHETFYTMRHRRVTEVSFFAVLLESRDGFCILLVVMLVVWLAMCLRDYCYLEAFRINAVLDSGTFLVASFLANSTEMPMENSGNRAYRHGLSRVILLTAWMLAIFPLSVYFRGELTSRLAVAVPHAQIDTLQKLELALDKGDLQLCLVRDGCLSAVIAGTAPYRNDTLHAKLQKAFHSQPSGAGNMFSTVVECLGCANKAGFACFACDLQGCQAERAMEAFVESLEPLNLAFATTPTTKGYRLFRAYDHLLQRMFETALSPFNKKDRHCMNKRGLTWYTAPSDYYGQITQVFELSAFFATFACLMCVSLCVLCIEVALGS</sequence>
<comment type="caution">
    <text evidence="1">The sequence shown here is derived from an EMBL/GenBank/DDBJ whole genome shotgun (WGS) entry which is preliminary data.</text>
</comment>
<protein>
    <submittedName>
        <fullName evidence="1">Uncharacterized protein</fullName>
    </submittedName>
</protein>
<proteinExistence type="predicted"/>
<dbReference type="EMBL" id="CM023484">
    <property type="protein sequence ID" value="KAH6931984.1"/>
    <property type="molecule type" value="Genomic_DNA"/>
</dbReference>
<organism evidence="1 2">
    <name type="scientific">Hyalomma asiaticum</name>
    <name type="common">Tick</name>
    <dbReference type="NCBI Taxonomy" id="266040"/>
    <lineage>
        <taxon>Eukaryota</taxon>
        <taxon>Metazoa</taxon>
        <taxon>Ecdysozoa</taxon>
        <taxon>Arthropoda</taxon>
        <taxon>Chelicerata</taxon>
        <taxon>Arachnida</taxon>
        <taxon>Acari</taxon>
        <taxon>Parasitiformes</taxon>
        <taxon>Ixodida</taxon>
        <taxon>Ixodoidea</taxon>
        <taxon>Ixodidae</taxon>
        <taxon>Hyalomminae</taxon>
        <taxon>Hyalomma</taxon>
    </lineage>
</organism>
<evidence type="ECO:0000313" key="1">
    <source>
        <dbReference type="EMBL" id="KAH6931984.1"/>
    </source>
</evidence>
<gene>
    <name evidence="1" type="ORF">HPB50_002418</name>
</gene>
<accession>A0ACB7SDX2</accession>
<evidence type="ECO:0000313" key="2">
    <source>
        <dbReference type="Proteomes" id="UP000821845"/>
    </source>
</evidence>